<dbReference type="PANTHER" id="PTHR45138:SF9">
    <property type="entry name" value="DIGUANYLATE CYCLASE DGCM-RELATED"/>
    <property type="match status" value="1"/>
</dbReference>
<dbReference type="PROSITE" id="PS50887">
    <property type="entry name" value="GGDEF"/>
    <property type="match status" value="1"/>
</dbReference>
<keyword evidence="3" id="KW-1185">Reference proteome</keyword>
<reference evidence="2 3" key="1">
    <citation type="submission" date="2024-03" db="EMBL/GenBank/DDBJ databases">
        <title>Human intestinal bacterial collection.</title>
        <authorList>
            <person name="Pauvert C."/>
            <person name="Hitch T.C.A."/>
            <person name="Clavel T."/>
        </authorList>
    </citation>
    <scope>NUCLEOTIDE SEQUENCE [LARGE SCALE GENOMIC DNA]</scope>
    <source>
        <strain evidence="2 3">CLA-AA-H255</strain>
    </source>
</reference>
<dbReference type="Proteomes" id="UP001442364">
    <property type="component" value="Unassembled WGS sequence"/>
</dbReference>
<feature type="domain" description="GGDEF" evidence="1">
    <location>
        <begin position="283"/>
        <end position="416"/>
    </location>
</feature>
<dbReference type="SUPFAM" id="SSF55785">
    <property type="entry name" value="PYP-like sensor domain (PAS domain)"/>
    <property type="match status" value="1"/>
</dbReference>
<protein>
    <submittedName>
        <fullName evidence="2">GGDEF domain-containing protein</fullName>
        <ecNumber evidence="2">2.7.7.65</ecNumber>
    </submittedName>
</protein>
<evidence type="ECO:0000313" key="2">
    <source>
        <dbReference type="EMBL" id="MEQ2378837.1"/>
    </source>
</evidence>
<dbReference type="InterPro" id="IPR029787">
    <property type="entry name" value="Nucleotide_cyclase"/>
</dbReference>
<dbReference type="EC" id="2.7.7.65" evidence="2"/>
<dbReference type="EMBL" id="JBBMER010000002">
    <property type="protein sequence ID" value="MEQ2378837.1"/>
    <property type="molecule type" value="Genomic_DNA"/>
</dbReference>
<dbReference type="SUPFAM" id="SSF55073">
    <property type="entry name" value="Nucleotide cyclase"/>
    <property type="match status" value="1"/>
</dbReference>
<dbReference type="CDD" id="cd01949">
    <property type="entry name" value="GGDEF"/>
    <property type="match status" value="1"/>
</dbReference>
<dbReference type="InterPro" id="IPR035965">
    <property type="entry name" value="PAS-like_dom_sf"/>
</dbReference>
<dbReference type="PANTHER" id="PTHR45138">
    <property type="entry name" value="REGULATORY COMPONENTS OF SENSORY TRANSDUCTION SYSTEM"/>
    <property type="match status" value="1"/>
</dbReference>
<accession>A0ABV1BSV7</accession>
<evidence type="ECO:0000313" key="3">
    <source>
        <dbReference type="Proteomes" id="UP001442364"/>
    </source>
</evidence>
<dbReference type="Pfam" id="PF00990">
    <property type="entry name" value="GGDEF"/>
    <property type="match status" value="1"/>
</dbReference>
<comment type="caution">
    <text evidence="2">The sequence shown here is derived from an EMBL/GenBank/DDBJ whole genome shotgun (WGS) entry which is preliminary data.</text>
</comment>
<sequence length="591" mass="67932">MLISEDIYNNKSSMMYCMASFNSSYLVLFADDYFYNYAGKLVNIIITEMIHPDYVGEFKNVCESLKESGQSQRIITCIKGGDGQYFLVHMSLANHGNIINEEAVIDMNVVNIFMMEKKYTRLHNDVNKYRTYLSMYNDYMFDYDTVTDMFSLYIYRSFKATIICKMTLDKFEKVYMEYLNNARQKQDFTDFVNKVRNANEGFNGEITGPLITDMSKLVVYNIDCKLTYKNNRDRVVIGIIKSIDKQNEVSYYATQEGKDFFTGLLNKRACKEYVQDSIATNKDIHYMAMIDIDNFKNVNDTYGHLYGDKVILKVAAIINSALNGRGIVGRFGGDEFFIFTNWITKESQLRSILTFIKQKVRAELGQGENSCDVTLSMGVCKYPDNGSDYDSLFNKADKCLYIAKNKGKNRYIIYDAQKHGDFLDDMGRKGFSMAPIKKGETLAQEVADMSIDLIKNGSSVLDNVLQRACKAFEIDGIRIYNGTTGRLIEYYGNYVKLPDINDIVNTKEFLGMFDKNHYMTIVYTSNIESFNKKLYDETIQSNIGGMIYSYFTNQAGDNIIASYDTFNKGFRWNESDKNYIMTLTKVIASVL</sequence>
<keyword evidence="2" id="KW-0548">Nucleotidyltransferase</keyword>
<dbReference type="Gene3D" id="3.30.70.270">
    <property type="match status" value="1"/>
</dbReference>
<organism evidence="2 3">
    <name type="scientific">[Lactobacillus] rogosae</name>
    <dbReference type="NCBI Taxonomy" id="706562"/>
    <lineage>
        <taxon>Bacteria</taxon>
        <taxon>Bacillati</taxon>
        <taxon>Bacillota</taxon>
        <taxon>Clostridia</taxon>
        <taxon>Lachnospirales</taxon>
        <taxon>Lachnospiraceae</taxon>
        <taxon>Lachnospira</taxon>
    </lineage>
</organism>
<dbReference type="InterPro" id="IPR050469">
    <property type="entry name" value="Diguanylate_Cyclase"/>
</dbReference>
<dbReference type="SMART" id="SM00267">
    <property type="entry name" value="GGDEF"/>
    <property type="match status" value="1"/>
</dbReference>
<dbReference type="RefSeq" id="WP_022502114.1">
    <property type="nucleotide sequence ID" value="NZ_DAWDOP010000008.1"/>
</dbReference>
<dbReference type="GO" id="GO:0052621">
    <property type="term" value="F:diguanylate cyclase activity"/>
    <property type="evidence" value="ECO:0007669"/>
    <property type="project" value="UniProtKB-EC"/>
</dbReference>
<evidence type="ECO:0000259" key="1">
    <source>
        <dbReference type="PROSITE" id="PS50887"/>
    </source>
</evidence>
<gene>
    <name evidence="2" type="ORF">WMO14_02920</name>
</gene>
<proteinExistence type="predicted"/>
<dbReference type="NCBIfam" id="TIGR00254">
    <property type="entry name" value="GGDEF"/>
    <property type="match status" value="1"/>
</dbReference>
<dbReference type="InterPro" id="IPR043128">
    <property type="entry name" value="Rev_trsase/Diguanyl_cyclase"/>
</dbReference>
<keyword evidence="2" id="KW-0808">Transferase</keyword>
<dbReference type="InterPro" id="IPR000160">
    <property type="entry name" value="GGDEF_dom"/>
</dbReference>
<name>A0ABV1BSV7_9FIRM</name>